<accession>A0ABP7EHE9</accession>
<feature type="transmembrane region" description="Helical" evidence="1">
    <location>
        <begin position="161"/>
        <end position="181"/>
    </location>
</feature>
<dbReference type="EMBL" id="BAAAYX010000030">
    <property type="protein sequence ID" value="GAA3719198.1"/>
    <property type="molecule type" value="Genomic_DNA"/>
</dbReference>
<comment type="caution">
    <text evidence="2">The sequence shown here is derived from an EMBL/GenBank/DDBJ whole genome shotgun (WGS) entry which is preliminary data.</text>
</comment>
<keyword evidence="1" id="KW-0472">Membrane</keyword>
<proteinExistence type="predicted"/>
<evidence type="ECO:0000313" key="2">
    <source>
        <dbReference type="EMBL" id="GAA3719198.1"/>
    </source>
</evidence>
<protein>
    <submittedName>
        <fullName evidence="2">Uncharacterized protein</fullName>
    </submittedName>
</protein>
<keyword evidence="1" id="KW-0812">Transmembrane</keyword>
<dbReference type="RefSeq" id="WP_344814633.1">
    <property type="nucleotide sequence ID" value="NZ_BAAAYX010000030.1"/>
</dbReference>
<dbReference type="Proteomes" id="UP001500051">
    <property type="component" value="Unassembled WGS sequence"/>
</dbReference>
<name>A0ABP7EHE9_9ACTN</name>
<feature type="transmembrane region" description="Helical" evidence="1">
    <location>
        <begin position="33"/>
        <end position="53"/>
    </location>
</feature>
<feature type="transmembrane region" description="Helical" evidence="1">
    <location>
        <begin position="73"/>
        <end position="100"/>
    </location>
</feature>
<feature type="transmembrane region" description="Helical" evidence="1">
    <location>
        <begin position="107"/>
        <end position="125"/>
    </location>
</feature>
<sequence length="254" mass="26243">MNVEPPAVLAPSELSEATGSVPVGPSLRRPVQLIAGAALLVTPLLIVGGILTSPPQESRSTADYIESLARDPWLSSVSATLLHHGWVAMAFGLVVAMGLVRGRRGRVLTLIGGVLGGFSAVQMSGLLLNDYFLVALGTHLSSADAVGVADAMMVQGDILSALWWQTGKGAILLPVFLYAGLARAGVISWWVVPLSLFPMVAPYVVMGLVGGSAGQLIGASFLGLVAGGVVGLICYLPTVLVGVRLINRSRLLDA</sequence>
<reference evidence="3" key="1">
    <citation type="journal article" date="2019" name="Int. J. Syst. Evol. Microbiol.">
        <title>The Global Catalogue of Microorganisms (GCM) 10K type strain sequencing project: providing services to taxonomists for standard genome sequencing and annotation.</title>
        <authorList>
            <consortium name="The Broad Institute Genomics Platform"/>
            <consortium name="The Broad Institute Genome Sequencing Center for Infectious Disease"/>
            <person name="Wu L."/>
            <person name="Ma J."/>
        </authorList>
    </citation>
    <scope>NUCLEOTIDE SEQUENCE [LARGE SCALE GENOMIC DNA]</scope>
    <source>
        <strain evidence="3">JCM 16548</strain>
    </source>
</reference>
<feature type="transmembrane region" description="Helical" evidence="1">
    <location>
        <begin position="221"/>
        <end position="246"/>
    </location>
</feature>
<evidence type="ECO:0000313" key="3">
    <source>
        <dbReference type="Proteomes" id="UP001500051"/>
    </source>
</evidence>
<feature type="transmembrane region" description="Helical" evidence="1">
    <location>
        <begin position="187"/>
        <end position="209"/>
    </location>
</feature>
<keyword evidence="3" id="KW-1185">Reference proteome</keyword>
<gene>
    <name evidence="2" type="ORF">GCM10022204_44190</name>
</gene>
<keyword evidence="1" id="KW-1133">Transmembrane helix</keyword>
<evidence type="ECO:0000256" key="1">
    <source>
        <dbReference type="SAM" id="Phobius"/>
    </source>
</evidence>
<organism evidence="2 3">
    <name type="scientific">Microlunatus aurantiacus</name>
    <dbReference type="NCBI Taxonomy" id="446786"/>
    <lineage>
        <taxon>Bacteria</taxon>
        <taxon>Bacillati</taxon>
        <taxon>Actinomycetota</taxon>
        <taxon>Actinomycetes</taxon>
        <taxon>Propionibacteriales</taxon>
        <taxon>Propionibacteriaceae</taxon>
        <taxon>Microlunatus</taxon>
    </lineage>
</organism>